<reference evidence="1 2" key="1">
    <citation type="submission" date="2023-06" db="EMBL/GenBank/DDBJ databases">
        <title>Parasedimentitalea psychrophila sp. nov., a psychrophilic bacterium isolated from deep-sea sediment.</title>
        <authorList>
            <person name="Li A."/>
        </authorList>
    </citation>
    <scope>NUCLEOTIDE SEQUENCE [LARGE SCALE GENOMIC DNA]</scope>
    <source>
        <strain evidence="1 2">QS115</strain>
    </source>
</reference>
<gene>
    <name evidence="1" type="ORF">QPJ95_17815</name>
</gene>
<dbReference type="RefSeq" id="WP_270920595.1">
    <property type="nucleotide sequence ID" value="NZ_CP127247.1"/>
</dbReference>
<evidence type="ECO:0000313" key="1">
    <source>
        <dbReference type="EMBL" id="WIY24413.1"/>
    </source>
</evidence>
<protein>
    <submittedName>
        <fullName evidence="1">Uncharacterized protein</fullName>
    </submittedName>
</protein>
<evidence type="ECO:0000313" key="2">
    <source>
        <dbReference type="Proteomes" id="UP001238334"/>
    </source>
</evidence>
<accession>A0A9Y2KXM3</accession>
<name>A0A9Y2KXM3_9RHOB</name>
<proteinExistence type="predicted"/>
<dbReference type="Proteomes" id="UP001238334">
    <property type="component" value="Chromosome"/>
</dbReference>
<keyword evidence="2" id="KW-1185">Reference proteome</keyword>
<dbReference type="KEGG" id="ppso:QPJ95_17815"/>
<sequence length="206" mass="22985">MATIYFLHKTRRRTNSQRLQNSSPEQRCPYLQEVEELVLDDRDIRAAILNATGGIPFLLTGLVESLDECAIRVTPERIEKLPQTLDIDKFQPGGNLNQVIIEIGEMAPDGANDKGDLDTIFDLLSENGFGGHQDTTPDLKVLGLIQSFDFREGRLHLSALGRLVSAHLQKIRKEYGKVIEGITPGLTGPDRTTFLQVEREGDNCRS</sequence>
<dbReference type="EMBL" id="CP127247">
    <property type="protein sequence ID" value="WIY24413.1"/>
    <property type="molecule type" value="Genomic_DNA"/>
</dbReference>
<dbReference type="AlphaFoldDB" id="A0A9Y2KXM3"/>
<organism evidence="1 2">
    <name type="scientific">Parasedimentitalea psychrophila</name>
    <dbReference type="NCBI Taxonomy" id="2997337"/>
    <lineage>
        <taxon>Bacteria</taxon>
        <taxon>Pseudomonadati</taxon>
        <taxon>Pseudomonadota</taxon>
        <taxon>Alphaproteobacteria</taxon>
        <taxon>Rhodobacterales</taxon>
        <taxon>Paracoccaceae</taxon>
        <taxon>Parasedimentitalea</taxon>
    </lineage>
</organism>